<feature type="region of interest" description="Disordered" evidence="1">
    <location>
        <begin position="62"/>
        <end position="84"/>
    </location>
</feature>
<comment type="caution">
    <text evidence="2">The sequence shown here is derived from an EMBL/GenBank/DDBJ whole genome shotgun (WGS) entry which is preliminary data.</text>
</comment>
<evidence type="ECO:0000313" key="2">
    <source>
        <dbReference type="EMBL" id="GIY90039.1"/>
    </source>
</evidence>
<name>A0AAV4X690_CAEEX</name>
<dbReference type="EMBL" id="BPLR01017282">
    <property type="protein sequence ID" value="GIY90039.1"/>
    <property type="molecule type" value="Genomic_DNA"/>
</dbReference>
<accession>A0AAV4X690</accession>
<sequence length="102" mass="11924">MTLGSEDGRDRSVRQRQPVTKIQLTFRQQRKITFLNYPLPKLATLCVSARWFRWDLSTSPMPSKKRDIMTLGSEAGGDRGVRQRQPVTKIQLTFRQQRKSLF</sequence>
<keyword evidence="3" id="KW-1185">Reference proteome</keyword>
<organism evidence="2 3">
    <name type="scientific">Caerostris extrusa</name>
    <name type="common">Bark spider</name>
    <name type="synonym">Caerostris bankana</name>
    <dbReference type="NCBI Taxonomy" id="172846"/>
    <lineage>
        <taxon>Eukaryota</taxon>
        <taxon>Metazoa</taxon>
        <taxon>Ecdysozoa</taxon>
        <taxon>Arthropoda</taxon>
        <taxon>Chelicerata</taxon>
        <taxon>Arachnida</taxon>
        <taxon>Araneae</taxon>
        <taxon>Araneomorphae</taxon>
        <taxon>Entelegynae</taxon>
        <taxon>Araneoidea</taxon>
        <taxon>Araneidae</taxon>
        <taxon>Caerostris</taxon>
    </lineage>
</organism>
<evidence type="ECO:0000256" key="1">
    <source>
        <dbReference type="SAM" id="MobiDB-lite"/>
    </source>
</evidence>
<proteinExistence type="predicted"/>
<evidence type="ECO:0000313" key="3">
    <source>
        <dbReference type="Proteomes" id="UP001054945"/>
    </source>
</evidence>
<reference evidence="2 3" key="1">
    <citation type="submission" date="2021-06" db="EMBL/GenBank/DDBJ databases">
        <title>Caerostris extrusa draft genome.</title>
        <authorList>
            <person name="Kono N."/>
            <person name="Arakawa K."/>
        </authorList>
    </citation>
    <scope>NUCLEOTIDE SEQUENCE [LARGE SCALE GENOMIC DNA]</scope>
</reference>
<dbReference type="Proteomes" id="UP001054945">
    <property type="component" value="Unassembled WGS sequence"/>
</dbReference>
<gene>
    <name evidence="2" type="ORF">CEXT_459901</name>
</gene>
<protein>
    <submittedName>
        <fullName evidence="2">Uncharacterized protein</fullName>
    </submittedName>
</protein>
<dbReference type="AlphaFoldDB" id="A0AAV4X690"/>